<keyword evidence="1" id="KW-0479">Metal-binding</keyword>
<feature type="region of interest" description="Disordered" evidence="6">
    <location>
        <begin position="176"/>
        <end position="210"/>
    </location>
</feature>
<keyword evidence="3" id="KW-0862">Zinc</keyword>
<evidence type="ECO:0000256" key="2">
    <source>
        <dbReference type="ARBA" id="ARBA00022771"/>
    </source>
</evidence>
<dbReference type="EnsemblMetazoa" id="G8332.1">
    <property type="protein sequence ID" value="G8332.1:cds"/>
    <property type="gene ID" value="G8332"/>
</dbReference>
<dbReference type="OMA" id="INDERQW"/>
<evidence type="ECO:0000256" key="4">
    <source>
        <dbReference type="ARBA" id="ARBA00023125"/>
    </source>
</evidence>
<dbReference type="Proteomes" id="UP000005408">
    <property type="component" value="Unassembled WGS sequence"/>
</dbReference>
<accession>A0A8W8NXI3</accession>
<dbReference type="SMART" id="SM00980">
    <property type="entry name" value="THAP"/>
    <property type="match status" value="1"/>
</dbReference>
<feature type="region of interest" description="Disordered" evidence="6">
    <location>
        <begin position="245"/>
        <end position="289"/>
    </location>
</feature>
<feature type="compositionally biased region" description="Basic and acidic residues" evidence="6">
    <location>
        <begin position="184"/>
        <end position="195"/>
    </location>
</feature>
<evidence type="ECO:0000259" key="7">
    <source>
        <dbReference type="PROSITE" id="PS50950"/>
    </source>
</evidence>
<evidence type="ECO:0000313" key="8">
    <source>
        <dbReference type="EnsemblMetazoa" id="G8332.1:cds"/>
    </source>
</evidence>
<keyword evidence="4 5" id="KW-0238">DNA-binding</keyword>
<dbReference type="GO" id="GO:0003677">
    <property type="term" value="F:DNA binding"/>
    <property type="evidence" value="ECO:0007669"/>
    <property type="project" value="UniProtKB-UniRule"/>
</dbReference>
<dbReference type="AlphaFoldDB" id="A0A8W8NXI3"/>
<evidence type="ECO:0000256" key="3">
    <source>
        <dbReference type="ARBA" id="ARBA00022833"/>
    </source>
</evidence>
<dbReference type="PROSITE" id="PS50950">
    <property type="entry name" value="ZF_THAP"/>
    <property type="match status" value="1"/>
</dbReference>
<evidence type="ECO:0000256" key="5">
    <source>
        <dbReference type="PROSITE-ProRule" id="PRU00309"/>
    </source>
</evidence>
<protein>
    <recommendedName>
        <fullName evidence="7">THAP-type domain-containing protein</fullName>
    </recommendedName>
</protein>
<proteinExistence type="predicted"/>
<dbReference type="OrthoDB" id="6141328at2759"/>
<organism evidence="8 9">
    <name type="scientific">Magallana gigas</name>
    <name type="common">Pacific oyster</name>
    <name type="synonym">Crassostrea gigas</name>
    <dbReference type="NCBI Taxonomy" id="29159"/>
    <lineage>
        <taxon>Eukaryota</taxon>
        <taxon>Metazoa</taxon>
        <taxon>Spiralia</taxon>
        <taxon>Lophotrochozoa</taxon>
        <taxon>Mollusca</taxon>
        <taxon>Bivalvia</taxon>
        <taxon>Autobranchia</taxon>
        <taxon>Pteriomorphia</taxon>
        <taxon>Ostreida</taxon>
        <taxon>Ostreoidea</taxon>
        <taxon>Ostreidae</taxon>
        <taxon>Magallana</taxon>
    </lineage>
</organism>
<feature type="compositionally biased region" description="Acidic residues" evidence="6">
    <location>
        <begin position="247"/>
        <end position="288"/>
    </location>
</feature>
<evidence type="ECO:0000256" key="1">
    <source>
        <dbReference type="ARBA" id="ARBA00022723"/>
    </source>
</evidence>
<feature type="domain" description="THAP-type" evidence="7">
    <location>
        <begin position="38"/>
        <end position="128"/>
    </location>
</feature>
<dbReference type="SUPFAM" id="SSF57716">
    <property type="entry name" value="Glucocorticoid receptor-like (DNA-binding domain)"/>
    <property type="match status" value="1"/>
</dbReference>
<reference evidence="8" key="1">
    <citation type="submission" date="2022-08" db="UniProtKB">
        <authorList>
            <consortium name="EnsemblMetazoa"/>
        </authorList>
    </citation>
    <scope>IDENTIFICATION</scope>
    <source>
        <strain evidence="8">05x7-T-G4-1.051#20</strain>
    </source>
</reference>
<dbReference type="PANTHER" id="PTHR31751:SF42">
    <property type="entry name" value="PROTEIN CBG10204"/>
    <property type="match status" value="1"/>
</dbReference>
<dbReference type="PANTHER" id="PTHR31751">
    <property type="entry name" value="SI:CH211-108C17.2-RELATED-RELATED"/>
    <property type="match status" value="1"/>
</dbReference>
<name>A0A8W8NXI3_MAGGI</name>
<dbReference type="InterPro" id="IPR006612">
    <property type="entry name" value="THAP_Znf"/>
</dbReference>
<dbReference type="GO" id="GO:0008270">
    <property type="term" value="F:zinc ion binding"/>
    <property type="evidence" value="ECO:0007669"/>
    <property type="project" value="UniProtKB-KW"/>
</dbReference>
<keyword evidence="2 5" id="KW-0863">Zinc-finger</keyword>
<evidence type="ECO:0000256" key="6">
    <source>
        <dbReference type="SAM" id="MobiDB-lite"/>
    </source>
</evidence>
<dbReference type="Pfam" id="PF05485">
    <property type="entry name" value="THAP"/>
    <property type="match status" value="1"/>
</dbReference>
<evidence type="ECO:0000313" key="9">
    <source>
        <dbReference type="Proteomes" id="UP000005408"/>
    </source>
</evidence>
<keyword evidence="9" id="KW-1185">Reference proteome</keyword>
<dbReference type="SMART" id="SM00692">
    <property type="entry name" value="DM3"/>
    <property type="match status" value="1"/>
</dbReference>
<sequence length="788" mass="89904">MHNSELIKRLYVRGSSQLSASVLCLQLRYRGYTRFYCIMVNCAAFGCNNKAGKGSGLSFFHFPKDSNLRKQWIYYCRRKDFTPGDGHRLCSVHFSNKCYDQDPEMLSTLGLEYSFRKRLKPDAVPDIPLLLEEEQGNSEKHSKVRGAYAKRQRAEVLNEAFNETLPYDASLENISIPETLPTEPSKETRNKKVQVDIHPPQRTRSNQTDERIVSLKVKQRSFATQTDESITQVQSISLLSHQVMEDIPSDEPEDNDEDSTEEEDEDSDELYLPDDSDLEVDDDEDGEGEVQTATYKLRQDTAPVDEKQFLVSETALAELLSVCRYCSAECTPVIKFFRGTFIYTSSKCLNGHEFTWSSQPCHNTLPWSNLFTATAILTSGCNATKVLQVFKNMNLQMFTARTYNRLQAYYVVPSATKTWDFEQSQLLTEIKDGPSQDVVVGGDARCDSPGYSAKYGTYTIMDLERNKILDFQLVQSNEVKGSSHMELAGLKRAMAFLKDHVNIKTLVTDRHSMVKKYMKDCHAEKNHYFDVWHIAKGVSKKLETASKRVSGEQIRPWIKSIANHCHWTASSSEDDGELKQAKWASVVNHIANKHENHSRKYPRCEHAPINDERQWIKEGSVPYKLMKDIILSPFLVKDIAKLSPAHQTYSLEVFHSVVNHYAPKSTHFYYPAMHARLSVAALHFNENSGRQQATSKSGELQYGISYPKAKKGLEAVVKPKKTPPTFNYVTIIKQAVHERRSSECPSYRSAALDISVLNEDVPVPLTQNFEHFEKAALIRRHSSRYARR</sequence>